<keyword evidence="3 9" id="KW-0489">Methyltransferase</keyword>
<dbReference type="FunFam" id="3.40.1010.10:FF:000001">
    <property type="entry name" value="Siroheme synthase"/>
    <property type="match status" value="1"/>
</dbReference>
<dbReference type="InterPro" id="IPR006366">
    <property type="entry name" value="CobA/CysG_C"/>
</dbReference>
<dbReference type="GO" id="GO:0019354">
    <property type="term" value="P:siroheme biosynthetic process"/>
    <property type="evidence" value="ECO:0007669"/>
    <property type="project" value="UniProtKB-UniPathway"/>
</dbReference>
<evidence type="ECO:0000259" key="8">
    <source>
        <dbReference type="Pfam" id="PF00590"/>
    </source>
</evidence>
<evidence type="ECO:0000256" key="3">
    <source>
        <dbReference type="ARBA" id="ARBA00022603"/>
    </source>
</evidence>
<feature type="domain" description="Tetrapyrrole methylase" evidence="8">
    <location>
        <begin position="28"/>
        <end position="237"/>
    </location>
</feature>
<proteinExistence type="inferred from homology"/>
<dbReference type="Gene3D" id="3.40.1010.10">
    <property type="entry name" value="Cobalt-precorrin-4 Transmethylase, Domain 1"/>
    <property type="match status" value="1"/>
</dbReference>
<dbReference type="UniPathway" id="UPA00262">
    <property type="reaction ID" value="UER00211"/>
</dbReference>
<dbReference type="NCBIfam" id="NF004790">
    <property type="entry name" value="PRK06136.1"/>
    <property type="match status" value="1"/>
</dbReference>
<evidence type="ECO:0000256" key="4">
    <source>
        <dbReference type="ARBA" id="ARBA00022679"/>
    </source>
</evidence>
<dbReference type="InterPro" id="IPR050161">
    <property type="entry name" value="Siro_Cobalamin_biosynth"/>
</dbReference>
<dbReference type="GO" id="GO:0004851">
    <property type="term" value="F:uroporphyrin-III C-methyltransferase activity"/>
    <property type="evidence" value="ECO:0007669"/>
    <property type="project" value="UniProtKB-EC"/>
</dbReference>
<dbReference type="NCBIfam" id="TIGR01469">
    <property type="entry name" value="cobA_cysG_Cterm"/>
    <property type="match status" value="1"/>
</dbReference>
<evidence type="ECO:0000256" key="2">
    <source>
        <dbReference type="ARBA" id="ARBA00012162"/>
    </source>
</evidence>
<organism evidence="9 10">
    <name type="scientific">Caulobacter radicis</name>
    <dbReference type="NCBI Taxonomy" id="2172650"/>
    <lineage>
        <taxon>Bacteria</taxon>
        <taxon>Pseudomonadati</taxon>
        <taxon>Pseudomonadota</taxon>
        <taxon>Alphaproteobacteria</taxon>
        <taxon>Caulobacterales</taxon>
        <taxon>Caulobacteraceae</taxon>
        <taxon>Caulobacter</taxon>
    </lineage>
</organism>
<dbReference type="InterPro" id="IPR014777">
    <property type="entry name" value="4pyrrole_Mease_sub1"/>
</dbReference>
<dbReference type="PROSITE" id="PS00839">
    <property type="entry name" value="SUMT_1"/>
    <property type="match status" value="1"/>
</dbReference>
<name>A0A2T9JHS1_9CAUL</name>
<evidence type="ECO:0000256" key="1">
    <source>
        <dbReference type="ARBA" id="ARBA00005879"/>
    </source>
</evidence>
<dbReference type="InterPro" id="IPR000878">
    <property type="entry name" value="4pyrrol_Mease"/>
</dbReference>
<comment type="pathway">
    <text evidence="7">Porphyrin-containing compound metabolism; siroheme biosynthesis; precorrin-2 from uroporphyrinogen III: step 1/1.</text>
</comment>
<gene>
    <name evidence="9" type="primary">cobA</name>
    <name evidence="9" type="ORF">DDF65_10125</name>
</gene>
<reference evidence="9 10" key="1">
    <citation type="submission" date="2018-04" db="EMBL/GenBank/DDBJ databases">
        <title>The genome sequence of Caulobacter sp. 736.</title>
        <authorList>
            <person name="Gao J."/>
            <person name="Sun J."/>
        </authorList>
    </citation>
    <scope>NUCLEOTIDE SEQUENCE [LARGE SCALE GENOMIC DNA]</scope>
    <source>
        <strain evidence="9 10">736</strain>
    </source>
</reference>
<dbReference type="Gene3D" id="3.30.950.10">
    <property type="entry name" value="Methyltransferase, Cobalt-precorrin-4 Transmethylase, Domain 2"/>
    <property type="match status" value="1"/>
</dbReference>
<keyword evidence="5" id="KW-0949">S-adenosyl-L-methionine</keyword>
<dbReference type="PANTHER" id="PTHR45790:SF3">
    <property type="entry name" value="S-ADENOSYL-L-METHIONINE-DEPENDENT UROPORPHYRINOGEN III METHYLTRANSFERASE, CHLOROPLASTIC"/>
    <property type="match status" value="1"/>
</dbReference>
<dbReference type="CDD" id="cd11642">
    <property type="entry name" value="SUMT"/>
    <property type="match status" value="1"/>
</dbReference>
<accession>A0A2T9JHS1</accession>
<evidence type="ECO:0000313" key="9">
    <source>
        <dbReference type="EMBL" id="PVM83225.1"/>
    </source>
</evidence>
<dbReference type="InterPro" id="IPR014776">
    <property type="entry name" value="4pyrrole_Mease_sub2"/>
</dbReference>
<dbReference type="InterPro" id="IPR003043">
    <property type="entry name" value="Uropor_MeTrfase_CS"/>
</dbReference>
<dbReference type="AlphaFoldDB" id="A0A2T9JHS1"/>
<comment type="similarity">
    <text evidence="1">Belongs to the precorrin methyltransferase family.</text>
</comment>
<dbReference type="InterPro" id="IPR035996">
    <property type="entry name" value="4pyrrol_Methylase_sf"/>
</dbReference>
<evidence type="ECO:0000313" key="10">
    <source>
        <dbReference type="Proteomes" id="UP000244913"/>
    </source>
</evidence>
<evidence type="ECO:0000256" key="6">
    <source>
        <dbReference type="ARBA" id="ARBA00023244"/>
    </source>
</evidence>
<comment type="caution">
    <text evidence="9">The sequence shown here is derived from an EMBL/GenBank/DDBJ whole genome shotgun (WGS) entry which is preliminary data.</text>
</comment>
<dbReference type="SUPFAM" id="SSF53790">
    <property type="entry name" value="Tetrapyrrole methylase"/>
    <property type="match status" value="1"/>
</dbReference>
<protein>
    <recommendedName>
        <fullName evidence="2">uroporphyrinogen-III C-methyltransferase</fullName>
        <ecNumber evidence="2">2.1.1.107</ecNumber>
    </recommendedName>
</protein>
<dbReference type="GO" id="GO:0032259">
    <property type="term" value="P:methylation"/>
    <property type="evidence" value="ECO:0007669"/>
    <property type="project" value="UniProtKB-KW"/>
</dbReference>
<dbReference type="EMBL" id="QDKP01000033">
    <property type="protein sequence ID" value="PVM83225.1"/>
    <property type="molecule type" value="Genomic_DNA"/>
</dbReference>
<keyword evidence="6" id="KW-0627">Porphyrin biosynthesis</keyword>
<dbReference type="EC" id="2.1.1.107" evidence="2"/>
<evidence type="ECO:0000256" key="7">
    <source>
        <dbReference type="ARBA" id="ARBA00025705"/>
    </source>
</evidence>
<evidence type="ECO:0000256" key="5">
    <source>
        <dbReference type="ARBA" id="ARBA00022691"/>
    </source>
</evidence>
<dbReference type="Proteomes" id="UP000244913">
    <property type="component" value="Unassembled WGS sequence"/>
</dbReference>
<dbReference type="PANTHER" id="PTHR45790">
    <property type="entry name" value="SIROHEME SYNTHASE-RELATED"/>
    <property type="match status" value="1"/>
</dbReference>
<dbReference type="RefSeq" id="WP_116566877.1">
    <property type="nucleotide sequence ID" value="NZ_QDKP01000033.1"/>
</dbReference>
<keyword evidence="4 9" id="KW-0808">Transferase</keyword>
<keyword evidence="10" id="KW-1185">Reference proteome</keyword>
<dbReference type="Pfam" id="PF00590">
    <property type="entry name" value="TP_methylase"/>
    <property type="match status" value="1"/>
</dbReference>
<sequence length="282" mass="28773">MASPSDRKAEPRLVALRGGEGVRPVAGRVTLVGAGPGDPDLLTIKALKALQAADVLVHDGLVSAEILDLAPQARRIDVAKRKSRHTLPQDDINQLLVALAREGLEVVRLKGGDPFLFGRGGEELSACREAGIDCAVVPGVTAALAASAGAGAPLTHRGSAQAVTFVTGHAAHGEPDLDWTALARPNQTVVVYMGVSTAGFIAQRLTAAGRAGSTPALVVENASRSDERRILTTLDGLATAAEGLKGPALLMVGEAMAMADIKVPGDAATVAAVEVQNVSSGQ</sequence>